<evidence type="ECO:0000256" key="6">
    <source>
        <dbReference type="ARBA" id="ARBA00022737"/>
    </source>
</evidence>
<feature type="domain" description="O-GlcNAc transferase C-terminal" evidence="9">
    <location>
        <begin position="266"/>
        <end position="402"/>
    </location>
</feature>
<dbReference type="Pfam" id="PF13844">
    <property type="entry name" value="Glyco_transf_41"/>
    <property type="match status" value="2"/>
</dbReference>
<feature type="repeat" description="TPR" evidence="8">
    <location>
        <begin position="121"/>
        <end position="154"/>
    </location>
</feature>
<proteinExistence type="inferred from homology"/>
<dbReference type="GO" id="GO:0097363">
    <property type="term" value="F:protein O-acetylglucosaminyltransferase activity"/>
    <property type="evidence" value="ECO:0007669"/>
    <property type="project" value="UniProtKB-EC"/>
</dbReference>
<evidence type="ECO:0000256" key="4">
    <source>
        <dbReference type="ARBA" id="ARBA00022676"/>
    </source>
</evidence>
<dbReference type="SUPFAM" id="SSF48452">
    <property type="entry name" value="TPR-like"/>
    <property type="match status" value="1"/>
</dbReference>
<accession>A0A9W7NK11</accession>
<comment type="caution">
    <text evidence="10">The sequence shown here is derived from an EMBL/GenBank/DDBJ whole genome shotgun (WGS) entry which is preliminary data.</text>
</comment>
<evidence type="ECO:0000256" key="5">
    <source>
        <dbReference type="ARBA" id="ARBA00022679"/>
    </source>
</evidence>
<evidence type="ECO:0000256" key="2">
    <source>
        <dbReference type="ARBA" id="ARBA00005386"/>
    </source>
</evidence>
<dbReference type="PANTHER" id="PTHR44835:SF1">
    <property type="entry name" value="PROTEIN O-GLCNAC TRANSFERASE"/>
    <property type="match status" value="1"/>
</dbReference>
<dbReference type="RefSeq" id="WP_149469040.1">
    <property type="nucleotide sequence ID" value="NZ_QOKW01000007.1"/>
</dbReference>
<evidence type="ECO:0000313" key="11">
    <source>
        <dbReference type="Proteomes" id="UP000480854"/>
    </source>
</evidence>
<dbReference type="PANTHER" id="PTHR44835">
    <property type="entry name" value="UDP-N-ACETYLGLUCOSAMINE--PEPTIDE N-ACETYLGLUCOSAMINYLTRANSFERASE SPINDLY-RELATED"/>
    <property type="match status" value="1"/>
</dbReference>
<dbReference type="InterPro" id="IPR029489">
    <property type="entry name" value="OGT/SEC/SPY_C"/>
</dbReference>
<gene>
    <name evidence="10" type="ORF">DS843_11545</name>
</gene>
<reference evidence="10 11" key="1">
    <citation type="submission" date="2018-07" db="EMBL/GenBank/DDBJ databases">
        <title>Genome sequence of Azospirillum sp. ATCC 49961.</title>
        <authorList>
            <person name="Sant'Anna F.H."/>
            <person name="Baldani J.I."/>
            <person name="Zilli J.E."/>
            <person name="Reis V.M."/>
            <person name="Hartmann A."/>
            <person name="Cruz L."/>
            <person name="de Souza E.M."/>
            <person name="de Oliveira Pedrosa F."/>
            <person name="Passaglia L.M.P."/>
        </authorList>
    </citation>
    <scope>NUCLEOTIDE SEQUENCE [LARGE SCALE GENOMIC DNA]</scope>
    <source>
        <strain evidence="10 11">ATCC 49961</strain>
    </source>
</reference>
<evidence type="ECO:0000313" key="10">
    <source>
        <dbReference type="EMBL" id="KAA0681024.1"/>
    </source>
</evidence>
<dbReference type="OrthoDB" id="146908at2"/>
<keyword evidence="11" id="KW-1185">Reference proteome</keyword>
<sequence>MTPPPVTPSQMTPHEADGLHRRGLVAAQAGRFDEALDLIGRAIAAYPTVPVWWANYGLVMESLGDVAGAANAYAGALNLDPSLDMAMDGLLAMTEAVRRAGDSARAEAFFRRAIALNPKTLAAVANLGVLLRAQARRDEAVVLYGRAGRLDPANWAHPYNLGNALAEMNRLGEADDAYRSALILAPGRAEVRANRATRVLAMQGRAEEALAEIEGVVAQHPGVDSLNASRLYLMQFAPGLTMPAIAQAHADWGARYPDRPAPAVAAPAPKIRVGYVSPDFRAHPVGFFLEPVLANHDRAAFEIVCYANTANPDWKTERLMAHADHWVWTAGMDDEALAQRIQADGIHILVDLAGHTFGNRLPVFARRAAPVQASWAGYVGTTGLPAMDYLISDARQSPPGSDGWCIEGIVRMPDAYVPWAPPEDAPPVAPLPLVERGCATFGSFNALPKLNAEVAALWARVLEAVPGSRLLLRTLGFDDAGTAARALALFERAGLDPAQVQLRGGAPHREFLAGYGEVDVALDPFPYSGGLTTLEALWMGVPVVTLGGDRFCARHSVTHLASAGLSDLVAEGADAYVAKAAALVADPAGLAALRGGLRDRLAASPALNGARFTRALEAAFGVMWQRFQAGQGRASFSLNFD</sequence>
<evidence type="ECO:0000256" key="8">
    <source>
        <dbReference type="PROSITE-ProRule" id="PRU00339"/>
    </source>
</evidence>
<keyword evidence="6" id="KW-0677">Repeat</keyword>
<dbReference type="Proteomes" id="UP000480854">
    <property type="component" value="Unassembled WGS sequence"/>
</dbReference>
<comment type="pathway">
    <text evidence="1">Protein modification; protein glycosylation.</text>
</comment>
<evidence type="ECO:0000256" key="1">
    <source>
        <dbReference type="ARBA" id="ARBA00004922"/>
    </source>
</evidence>
<evidence type="ECO:0000256" key="7">
    <source>
        <dbReference type="ARBA" id="ARBA00022803"/>
    </source>
</evidence>
<dbReference type="InterPro" id="IPR051939">
    <property type="entry name" value="Glycosyltr_41/O-GlcNAc_trsf"/>
</dbReference>
<dbReference type="PROSITE" id="PS50005">
    <property type="entry name" value="TPR"/>
    <property type="match status" value="3"/>
</dbReference>
<dbReference type="EC" id="2.4.1.255" evidence="3"/>
<feature type="domain" description="O-GlcNAc transferase C-terminal" evidence="9">
    <location>
        <begin position="440"/>
        <end position="614"/>
    </location>
</feature>
<dbReference type="Gene3D" id="3.40.50.2000">
    <property type="entry name" value="Glycogen Phosphorylase B"/>
    <property type="match status" value="1"/>
</dbReference>
<dbReference type="Gene3D" id="1.25.40.10">
    <property type="entry name" value="Tetratricopeptide repeat domain"/>
    <property type="match status" value="2"/>
</dbReference>
<keyword evidence="7 8" id="KW-0802">TPR repeat</keyword>
<name>A0A9W7NK11_9PROT</name>
<protein>
    <recommendedName>
        <fullName evidence="3">protein O-GlcNAc transferase</fullName>
        <ecNumber evidence="3">2.4.1.255</ecNumber>
    </recommendedName>
</protein>
<keyword evidence="4" id="KW-0328">Glycosyltransferase</keyword>
<evidence type="ECO:0000256" key="3">
    <source>
        <dbReference type="ARBA" id="ARBA00011970"/>
    </source>
</evidence>
<comment type="similarity">
    <text evidence="2">Belongs to the glycosyltransferase 41 family. O-GlcNAc transferase subfamily.</text>
</comment>
<dbReference type="Pfam" id="PF13432">
    <property type="entry name" value="TPR_16"/>
    <property type="match status" value="1"/>
</dbReference>
<keyword evidence="5" id="KW-0808">Transferase</keyword>
<feature type="repeat" description="TPR" evidence="8">
    <location>
        <begin position="16"/>
        <end position="49"/>
    </location>
</feature>
<feature type="repeat" description="TPR" evidence="8">
    <location>
        <begin position="50"/>
        <end position="83"/>
    </location>
</feature>
<dbReference type="EMBL" id="QOKW01000007">
    <property type="protein sequence ID" value="KAA0681024.1"/>
    <property type="molecule type" value="Genomic_DNA"/>
</dbReference>
<evidence type="ECO:0000259" key="9">
    <source>
        <dbReference type="Pfam" id="PF13844"/>
    </source>
</evidence>
<dbReference type="SUPFAM" id="SSF53756">
    <property type="entry name" value="UDP-Glycosyltransferase/glycogen phosphorylase"/>
    <property type="match status" value="1"/>
</dbReference>
<dbReference type="InterPro" id="IPR011990">
    <property type="entry name" value="TPR-like_helical_dom_sf"/>
</dbReference>
<dbReference type="InterPro" id="IPR019734">
    <property type="entry name" value="TPR_rpt"/>
</dbReference>
<dbReference type="SMART" id="SM00028">
    <property type="entry name" value="TPR"/>
    <property type="match status" value="5"/>
</dbReference>
<organism evidence="10 11">
    <name type="scientific">Roseomonas genomospecies 6</name>
    <dbReference type="NCBI Taxonomy" id="214106"/>
    <lineage>
        <taxon>Bacteria</taxon>
        <taxon>Pseudomonadati</taxon>
        <taxon>Pseudomonadota</taxon>
        <taxon>Alphaproteobacteria</taxon>
        <taxon>Acetobacterales</taxon>
        <taxon>Roseomonadaceae</taxon>
        <taxon>Roseomonas</taxon>
    </lineage>
</organism>
<dbReference type="Gene3D" id="3.40.50.11380">
    <property type="match status" value="1"/>
</dbReference>
<dbReference type="AlphaFoldDB" id="A0A9W7NK11"/>